<protein>
    <submittedName>
        <fullName evidence="2">Phage head maturation protease</fullName>
    </submittedName>
</protein>
<keyword evidence="2" id="KW-0378">Hydrolase</keyword>
<dbReference type="GO" id="GO:0008233">
    <property type="term" value="F:peptidase activity"/>
    <property type="evidence" value="ECO:0007669"/>
    <property type="project" value="UniProtKB-KW"/>
</dbReference>
<evidence type="ECO:0000313" key="2">
    <source>
        <dbReference type="EMBL" id="TCK25428.1"/>
    </source>
</evidence>
<feature type="region of interest" description="Disordered" evidence="1">
    <location>
        <begin position="1"/>
        <end position="41"/>
    </location>
</feature>
<reference evidence="2 3" key="1">
    <citation type="submission" date="2019-03" db="EMBL/GenBank/DDBJ databases">
        <title>Sequencing the genomes of 1000 actinobacteria strains.</title>
        <authorList>
            <person name="Klenk H.-P."/>
        </authorList>
    </citation>
    <scope>NUCLEOTIDE SEQUENCE [LARGE SCALE GENOMIC DNA]</scope>
    <source>
        <strain evidence="2 3">DSM 44969</strain>
    </source>
</reference>
<feature type="compositionally biased region" description="Acidic residues" evidence="1">
    <location>
        <begin position="292"/>
        <end position="313"/>
    </location>
</feature>
<dbReference type="EMBL" id="SMFZ01000001">
    <property type="protein sequence ID" value="TCK25428.1"/>
    <property type="molecule type" value="Genomic_DNA"/>
</dbReference>
<sequence length="410" mass="42927">MDAMTGTRPRGLQVKAAPATLEPPPTHGAPRGPVPGAAEVDPDTGEVTALVAVTGVPDEVGDVILPGAFRRTLRERDPRLCVGHDWARLAGRVVESRELMPGDSRLPRTAPDGTPWPEKAGALWIKARYLPTREGHEQRAIARAFGPSMAYSIGYKVTDRGAKHRNGIRYISDLDLFEVSPVLHGANRLATQLDVKAATAMRETKSTNTALRGAVPTATCGGCGRPAAGGVGQVPPGRVLLCPSCVDQVGELAEHLAAERAEQDPGADGADGCDEGQDDGGAGLPDFGDIGLADEQDDEQDDEPDDEPDDDEPAGALLHRLRCGLCGGPAGGQVGGIAPGEDVICPACVAAIGDLADELADEGADDEDRQPTSMEEYRAALAEQVSYEIQPDGTIAVRPADPQTGRAWRT</sequence>
<gene>
    <name evidence="2" type="ORF">EV378_1236</name>
</gene>
<organism evidence="2 3">
    <name type="scientific">Pseudonocardia endophytica</name>
    <dbReference type="NCBI Taxonomy" id="401976"/>
    <lineage>
        <taxon>Bacteria</taxon>
        <taxon>Bacillati</taxon>
        <taxon>Actinomycetota</taxon>
        <taxon>Actinomycetes</taxon>
        <taxon>Pseudonocardiales</taxon>
        <taxon>Pseudonocardiaceae</taxon>
        <taxon>Pseudonocardia</taxon>
    </lineage>
</organism>
<keyword evidence="3" id="KW-1185">Reference proteome</keyword>
<keyword evidence="2" id="KW-0645">Protease</keyword>
<dbReference type="GO" id="GO:0006508">
    <property type="term" value="P:proteolysis"/>
    <property type="evidence" value="ECO:0007669"/>
    <property type="project" value="UniProtKB-KW"/>
</dbReference>
<evidence type="ECO:0000313" key="3">
    <source>
        <dbReference type="Proteomes" id="UP000295560"/>
    </source>
</evidence>
<feature type="region of interest" description="Disordered" evidence="1">
    <location>
        <begin position="260"/>
        <end position="314"/>
    </location>
</feature>
<dbReference type="Proteomes" id="UP000295560">
    <property type="component" value="Unassembled WGS sequence"/>
</dbReference>
<accession>A0A4R1HT92</accession>
<evidence type="ECO:0000256" key="1">
    <source>
        <dbReference type="SAM" id="MobiDB-lite"/>
    </source>
</evidence>
<proteinExistence type="predicted"/>
<dbReference type="AlphaFoldDB" id="A0A4R1HT92"/>
<name>A0A4R1HT92_PSEEN</name>
<comment type="caution">
    <text evidence="2">The sequence shown here is derived from an EMBL/GenBank/DDBJ whole genome shotgun (WGS) entry which is preliminary data.</text>
</comment>